<dbReference type="RefSeq" id="WP_050740795.1">
    <property type="nucleotide sequence ID" value="NZ_LGYO01000033.1"/>
</dbReference>
<reference evidence="6" key="1">
    <citation type="submission" date="2015-07" db="EMBL/GenBank/DDBJ databases">
        <title>Draft genome sequence of Acetobacterium bakii DSM 8293, a potential psychrophilic chemical producer through syngas fermentation.</title>
        <authorList>
            <person name="Song Y."/>
            <person name="Hwang S."/>
            <person name="Cho B.-K."/>
        </authorList>
    </citation>
    <scope>NUCLEOTIDE SEQUENCE [LARGE SCALE GENOMIC DNA]</scope>
    <source>
        <strain evidence="6">DSM 8239</strain>
    </source>
</reference>
<evidence type="ECO:0000313" key="6">
    <source>
        <dbReference type="Proteomes" id="UP000036873"/>
    </source>
</evidence>
<keyword evidence="3" id="KW-0173">Coenzyme A biosynthesis</keyword>
<proteinExistence type="inferred from homology"/>
<dbReference type="GO" id="GO:0015937">
    <property type="term" value="P:coenzyme A biosynthetic process"/>
    <property type="evidence" value="ECO:0007669"/>
    <property type="project" value="UniProtKB-UniRule"/>
</dbReference>
<dbReference type="Gene3D" id="3.40.50.300">
    <property type="entry name" value="P-loop containing nucleotide triphosphate hydrolases"/>
    <property type="match status" value="1"/>
</dbReference>
<dbReference type="SUPFAM" id="SSF52540">
    <property type="entry name" value="P-loop containing nucleoside triphosphate hydrolases"/>
    <property type="match status" value="1"/>
</dbReference>
<keyword evidence="6" id="KW-1185">Reference proteome</keyword>
<keyword evidence="3" id="KW-0418">Kinase</keyword>
<comment type="caution">
    <text evidence="5">The sequence shown here is derived from an EMBL/GenBank/DDBJ whole genome shotgun (WGS) entry which is preliminary data.</text>
</comment>
<evidence type="ECO:0000256" key="4">
    <source>
        <dbReference type="NCBIfam" id="TIGR00152"/>
    </source>
</evidence>
<dbReference type="GO" id="GO:0005737">
    <property type="term" value="C:cytoplasm"/>
    <property type="evidence" value="ECO:0007669"/>
    <property type="project" value="UniProtKB-SubCell"/>
</dbReference>
<dbReference type="EC" id="2.7.1.24" evidence="3 4"/>
<dbReference type="AlphaFoldDB" id="A0A0L6TYM8"/>
<accession>A0A0L6TYM8</accession>
<keyword evidence="3" id="KW-0808">Transferase</keyword>
<dbReference type="HAMAP" id="MF_00376">
    <property type="entry name" value="Dephospho_CoA_kinase"/>
    <property type="match status" value="1"/>
</dbReference>
<dbReference type="EMBL" id="LGYO01000033">
    <property type="protein sequence ID" value="KNZ41202.1"/>
    <property type="molecule type" value="Genomic_DNA"/>
</dbReference>
<dbReference type="UniPathway" id="UPA00241">
    <property type="reaction ID" value="UER00356"/>
</dbReference>
<comment type="function">
    <text evidence="3">Catalyzes the phosphorylation of the 3'-hydroxyl group of dephosphocoenzyme A to form coenzyme A.</text>
</comment>
<evidence type="ECO:0000256" key="3">
    <source>
        <dbReference type="HAMAP-Rule" id="MF_00376"/>
    </source>
</evidence>
<dbReference type="Pfam" id="PF01121">
    <property type="entry name" value="CoaE"/>
    <property type="match status" value="1"/>
</dbReference>
<dbReference type="InterPro" id="IPR001977">
    <property type="entry name" value="Depp_CoAkinase"/>
</dbReference>
<protein>
    <recommendedName>
        <fullName evidence="3 4">Dephospho-CoA kinase</fullName>
        <ecNumber evidence="3 4">2.7.1.24</ecNumber>
    </recommendedName>
    <alternativeName>
        <fullName evidence="3">Dephosphocoenzyme A kinase</fullName>
    </alternativeName>
</protein>
<dbReference type="Proteomes" id="UP000036873">
    <property type="component" value="Unassembled WGS sequence"/>
</dbReference>
<evidence type="ECO:0000256" key="1">
    <source>
        <dbReference type="ARBA" id="ARBA00022741"/>
    </source>
</evidence>
<dbReference type="NCBIfam" id="TIGR00152">
    <property type="entry name" value="dephospho-CoA kinase"/>
    <property type="match status" value="1"/>
</dbReference>
<dbReference type="PANTHER" id="PTHR10695:SF46">
    <property type="entry name" value="BIFUNCTIONAL COENZYME A SYNTHASE-RELATED"/>
    <property type="match status" value="1"/>
</dbReference>
<evidence type="ECO:0000256" key="2">
    <source>
        <dbReference type="ARBA" id="ARBA00022840"/>
    </source>
</evidence>
<dbReference type="PANTHER" id="PTHR10695">
    <property type="entry name" value="DEPHOSPHO-COA KINASE-RELATED"/>
    <property type="match status" value="1"/>
</dbReference>
<dbReference type="GO" id="GO:0004140">
    <property type="term" value="F:dephospho-CoA kinase activity"/>
    <property type="evidence" value="ECO:0007669"/>
    <property type="project" value="UniProtKB-UniRule"/>
</dbReference>
<organism evidence="5 6">
    <name type="scientific">Acetobacterium bakii</name>
    <dbReference type="NCBI Taxonomy" id="52689"/>
    <lineage>
        <taxon>Bacteria</taxon>
        <taxon>Bacillati</taxon>
        <taxon>Bacillota</taxon>
        <taxon>Clostridia</taxon>
        <taxon>Eubacteriales</taxon>
        <taxon>Eubacteriaceae</taxon>
        <taxon>Acetobacterium</taxon>
    </lineage>
</organism>
<feature type="binding site" evidence="3">
    <location>
        <begin position="11"/>
        <end position="16"/>
    </location>
    <ligand>
        <name>ATP</name>
        <dbReference type="ChEBI" id="CHEBI:30616"/>
    </ligand>
</feature>
<keyword evidence="1 3" id="KW-0547">Nucleotide-binding</keyword>
<sequence length="203" mass="22930">MKVIGLTGGIASGKSTVTTILQKRFKYIVIDADALARLAVKKGSIGLERIVDTFGVHCLTKDGELNRGLLGEMIAEDENIRKKLNAIVHPEVKRLYDEQLAYYESAGMPMIFFDCPLLFEVNLQNTVDEIMLVVTDEEIRINRIMERDGVSRELAEKKINMQMKDPEKIEGSDIIIVNNGTLDDLLITLNVYFTNRKPWVKNA</sequence>
<dbReference type="STRING" id="52689.AKG39_12815"/>
<dbReference type="PROSITE" id="PS51219">
    <property type="entry name" value="DPCK"/>
    <property type="match status" value="1"/>
</dbReference>
<gene>
    <name evidence="3" type="primary">coaE</name>
    <name evidence="5" type="ORF">AKG39_12815</name>
</gene>
<comment type="similarity">
    <text evidence="3">Belongs to the CoaE family.</text>
</comment>
<dbReference type="PATRIC" id="fig|52689.4.peg.1927"/>
<keyword evidence="3" id="KW-0963">Cytoplasm</keyword>
<dbReference type="GO" id="GO:0005524">
    <property type="term" value="F:ATP binding"/>
    <property type="evidence" value="ECO:0007669"/>
    <property type="project" value="UniProtKB-UniRule"/>
</dbReference>
<name>A0A0L6TYM8_9FIRM</name>
<comment type="catalytic activity">
    <reaction evidence="3">
        <text>3'-dephospho-CoA + ATP = ADP + CoA + H(+)</text>
        <dbReference type="Rhea" id="RHEA:18245"/>
        <dbReference type="ChEBI" id="CHEBI:15378"/>
        <dbReference type="ChEBI" id="CHEBI:30616"/>
        <dbReference type="ChEBI" id="CHEBI:57287"/>
        <dbReference type="ChEBI" id="CHEBI:57328"/>
        <dbReference type="ChEBI" id="CHEBI:456216"/>
        <dbReference type="EC" id="2.7.1.24"/>
    </reaction>
</comment>
<dbReference type="CDD" id="cd02022">
    <property type="entry name" value="DPCK"/>
    <property type="match status" value="1"/>
</dbReference>
<comment type="pathway">
    <text evidence="3">Cofactor biosynthesis; coenzyme A biosynthesis; CoA from (R)-pantothenate: step 5/5.</text>
</comment>
<evidence type="ECO:0000313" key="5">
    <source>
        <dbReference type="EMBL" id="KNZ41202.1"/>
    </source>
</evidence>
<comment type="subcellular location">
    <subcellularLocation>
        <location evidence="3">Cytoplasm</location>
    </subcellularLocation>
</comment>
<dbReference type="OrthoDB" id="9768127at2"/>
<keyword evidence="2 3" id="KW-0067">ATP-binding</keyword>
<dbReference type="InterPro" id="IPR027417">
    <property type="entry name" value="P-loop_NTPase"/>
</dbReference>